<feature type="transmembrane region" description="Helical" evidence="2">
    <location>
        <begin position="12"/>
        <end position="32"/>
    </location>
</feature>
<dbReference type="GO" id="GO:0004713">
    <property type="term" value="F:protein tyrosine kinase activity"/>
    <property type="evidence" value="ECO:0007669"/>
    <property type="project" value="TreeGrafter"/>
</dbReference>
<evidence type="ECO:0000256" key="1">
    <source>
        <dbReference type="SAM" id="Coils"/>
    </source>
</evidence>
<evidence type="ECO:0000256" key="2">
    <source>
        <dbReference type="SAM" id="Phobius"/>
    </source>
</evidence>
<feature type="domain" description="Tyrosine-protein kinase G-rich" evidence="4">
    <location>
        <begin position="364"/>
        <end position="439"/>
    </location>
</feature>
<dbReference type="Proteomes" id="UP000017396">
    <property type="component" value="Chromosome"/>
</dbReference>
<dbReference type="OrthoDB" id="570358at2"/>
<evidence type="ECO:0000259" key="3">
    <source>
        <dbReference type="Pfam" id="PF01656"/>
    </source>
</evidence>
<dbReference type="PATRIC" id="fig|1183438.3.peg.273"/>
<dbReference type="InterPro" id="IPR050445">
    <property type="entry name" value="Bact_polysacc_biosynth/exp"/>
</dbReference>
<dbReference type="Gene3D" id="3.40.50.300">
    <property type="entry name" value="P-loop containing nucleotide triphosphate hydrolases"/>
    <property type="match status" value="1"/>
</dbReference>
<dbReference type="eggNOG" id="COG3206">
    <property type="taxonomic scope" value="Bacteria"/>
</dbReference>
<dbReference type="AlphaFoldDB" id="U5QCC3"/>
<dbReference type="SUPFAM" id="SSF52540">
    <property type="entry name" value="P-loop containing nucleoside triphosphate hydrolases"/>
    <property type="match status" value="1"/>
</dbReference>
<gene>
    <name evidence="5" type="ORF">GKIL_0269</name>
</gene>
<dbReference type="Pfam" id="PF13807">
    <property type="entry name" value="GNVR"/>
    <property type="match status" value="1"/>
</dbReference>
<feature type="domain" description="CobQ/CobB/MinD/ParA nucleotide binding" evidence="3">
    <location>
        <begin position="496"/>
        <end position="532"/>
    </location>
</feature>
<dbReference type="InterPro" id="IPR027417">
    <property type="entry name" value="P-loop_NTPase"/>
</dbReference>
<keyword evidence="2" id="KW-0472">Membrane</keyword>
<name>U5QCC3_GLOK1</name>
<keyword evidence="6" id="KW-1185">Reference proteome</keyword>
<organism evidence="5 6">
    <name type="scientific">Gloeobacter kilaueensis (strain ATCC BAA-2537 / CCAP 1431/1 / ULC 316 / JS1)</name>
    <dbReference type="NCBI Taxonomy" id="1183438"/>
    <lineage>
        <taxon>Bacteria</taxon>
        <taxon>Bacillati</taxon>
        <taxon>Cyanobacteriota</taxon>
        <taxon>Cyanophyceae</taxon>
        <taxon>Gloeobacterales</taxon>
        <taxon>Gloeobacteraceae</taxon>
        <taxon>Gloeobacter</taxon>
    </lineage>
</organism>
<dbReference type="Pfam" id="PF01656">
    <property type="entry name" value="CbiA"/>
    <property type="match status" value="1"/>
</dbReference>
<feature type="transmembrane region" description="Helical" evidence="2">
    <location>
        <begin position="418"/>
        <end position="440"/>
    </location>
</feature>
<dbReference type="PANTHER" id="PTHR32309">
    <property type="entry name" value="TYROSINE-PROTEIN KINASE"/>
    <property type="match status" value="1"/>
</dbReference>
<dbReference type="STRING" id="1183438.GKIL_0269"/>
<dbReference type="GO" id="GO:0005886">
    <property type="term" value="C:plasma membrane"/>
    <property type="evidence" value="ECO:0007669"/>
    <property type="project" value="TreeGrafter"/>
</dbReference>
<keyword evidence="2" id="KW-0812">Transmembrane</keyword>
<protein>
    <submittedName>
        <fullName evidence="5">Cryptic autophosphorylating protein tyrosine kinase Etk</fullName>
    </submittedName>
</protein>
<evidence type="ECO:0000313" key="5">
    <source>
        <dbReference type="EMBL" id="AGY56516.1"/>
    </source>
</evidence>
<evidence type="ECO:0000259" key="4">
    <source>
        <dbReference type="Pfam" id="PF13807"/>
    </source>
</evidence>
<dbReference type="InterPro" id="IPR002586">
    <property type="entry name" value="CobQ/CobB/MinD/ParA_Nub-bd_dom"/>
</dbReference>
<sequence length="670" mass="74314">MSTLAIARRHLRPLLILNGAILTTAIGIALFFPKSWTATTQLILPDTSSNLSASLGPLGNLQQQGLTFSTELSPTTIQSNILLSDSVLRRVWLKDPEKQEKFPRLEDYTKLFKSKIEDQSTIVQVQVKGSSPEIAKNRANALLQSYQRRLNELRLDDARRRDQFSHEELERAKRTLQQTQSELASYQQTTGLVNVDEQTRGLVETLNTLRSSATLAQAQAKAAEDRSRSLEQAVGMDLRRATSALRVGEDKEYQSLRQKLTDIETQLAQARGIYTEKNQRIQSLLLQREELLSKIKLQLSKLVPDSEKVDTTLGGNTYRDSRIDLILQLIQARSEGLAQNSQANQITEKIDSIDSQLRTMAPQQSKLLELNRRYGIAEGVYKAMLAQVQQAKINAFDTYPNVQVLDPPAVDPKPSPRLFLIVLGALLAMIAGSVALALLLERRNPLLAKRDIEVTGLPVLARLPKFKDNELIATAEEFLQLASIVSLMPLEGQRLMITSSTFGEGKTTVTLGLARALRSLGFRVLVVDADFRQAGLGRLLQVNQGNEPVALAPSLNFLPAGQPDGDASIGEHIVKGNFTRHLDRLKQENGHDYILIDTAPEQLVAETKLIAAEIRNVLFVVRPGTSDRDMVNSSLETLKRCGANINIVINSSESPKDAYAYRYGRSSQSV</sequence>
<dbReference type="RefSeq" id="WP_023171526.1">
    <property type="nucleotide sequence ID" value="NC_022600.1"/>
</dbReference>
<dbReference type="HOGENOM" id="CLU_399395_0_0_3"/>
<evidence type="ECO:0000313" key="6">
    <source>
        <dbReference type="Proteomes" id="UP000017396"/>
    </source>
</evidence>
<proteinExistence type="predicted"/>
<keyword evidence="5" id="KW-0808">Transferase</keyword>
<keyword evidence="2" id="KW-1133">Transmembrane helix</keyword>
<feature type="coiled-coil region" evidence="1">
    <location>
        <begin position="136"/>
        <end position="294"/>
    </location>
</feature>
<dbReference type="InterPro" id="IPR032807">
    <property type="entry name" value="GNVR"/>
</dbReference>
<dbReference type="EMBL" id="CP003587">
    <property type="protein sequence ID" value="AGY56516.1"/>
    <property type="molecule type" value="Genomic_DNA"/>
</dbReference>
<keyword evidence="1" id="KW-0175">Coiled coil</keyword>
<accession>U5QCC3</accession>
<keyword evidence="5" id="KW-0418">Kinase</keyword>
<dbReference type="KEGG" id="glj:GKIL_0269"/>
<dbReference type="eggNOG" id="COG0489">
    <property type="taxonomic scope" value="Bacteria"/>
</dbReference>
<reference evidence="5 6" key="1">
    <citation type="journal article" date="2013" name="PLoS ONE">
        <title>Cultivation and Complete Genome Sequencing of Gloeobacter kilaueensis sp. nov., from a Lava Cave in Kilauea Caldera, Hawai'i.</title>
        <authorList>
            <person name="Saw J.H."/>
            <person name="Schatz M."/>
            <person name="Brown M.V."/>
            <person name="Kunkel D.D."/>
            <person name="Foster J.S."/>
            <person name="Shick H."/>
            <person name="Christensen S."/>
            <person name="Hou S."/>
            <person name="Wan X."/>
            <person name="Donachie S.P."/>
        </authorList>
    </citation>
    <scope>NUCLEOTIDE SEQUENCE [LARGE SCALE GENOMIC DNA]</scope>
    <source>
        <strain evidence="6">JS</strain>
    </source>
</reference>
<dbReference type="PANTHER" id="PTHR32309:SF13">
    <property type="entry name" value="FERRIC ENTEROBACTIN TRANSPORT PROTEIN FEPE"/>
    <property type="match status" value="1"/>
</dbReference>